<proteinExistence type="predicted"/>
<dbReference type="Proteomes" id="UP001143400">
    <property type="component" value="Unassembled WGS sequence"/>
</dbReference>
<comment type="caution">
    <text evidence="1">The sequence shown here is derived from an EMBL/GenBank/DDBJ whole genome shotgun (WGS) entry which is preliminary data.</text>
</comment>
<protein>
    <submittedName>
        <fullName evidence="1">Uncharacterized protein</fullName>
    </submittedName>
</protein>
<evidence type="ECO:0000313" key="3">
    <source>
        <dbReference type="Proteomes" id="UP000758856"/>
    </source>
</evidence>
<evidence type="ECO:0000313" key="1">
    <source>
        <dbReference type="EMBL" id="GLK56398.1"/>
    </source>
</evidence>
<name>A0A9W6MSK0_9HYPH</name>
<dbReference type="EMBL" id="BSFF01000003">
    <property type="protein sequence ID" value="GLK56398.1"/>
    <property type="molecule type" value="Genomic_DNA"/>
</dbReference>
<reference evidence="1" key="1">
    <citation type="journal article" date="2014" name="Int. J. Syst. Evol. Microbiol.">
        <title>Complete genome sequence of Corynebacterium casei LMG S-19264T (=DSM 44701T), isolated from a smear-ripened cheese.</title>
        <authorList>
            <consortium name="US DOE Joint Genome Institute (JGI-PGF)"/>
            <person name="Walter F."/>
            <person name="Albersmeier A."/>
            <person name="Kalinowski J."/>
            <person name="Ruckert C."/>
        </authorList>
    </citation>
    <scope>NUCLEOTIDE SEQUENCE</scope>
    <source>
        <strain evidence="1">VKM B-1606</strain>
    </source>
</reference>
<dbReference type="EMBL" id="JAFBCY010000003">
    <property type="protein sequence ID" value="MBM7852192.1"/>
    <property type="molecule type" value="Genomic_DNA"/>
</dbReference>
<evidence type="ECO:0000313" key="4">
    <source>
        <dbReference type="Proteomes" id="UP001143400"/>
    </source>
</evidence>
<keyword evidence="3" id="KW-1185">Reference proteome</keyword>
<reference evidence="1" key="3">
    <citation type="submission" date="2023-01" db="EMBL/GenBank/DDBJ databases">
        <authorList>
            <person name="Sun Q."/>
            <person name="Evtushenko L."/>
        </authorList>
    </citation>
    <scope>NUCLEOTIDE SEQUENCE</scope>
    <source>
        <strain evidence="1">VKM B-1606</strain>
    </source>
</reference>
<gene>
    <name evidence="1" type="ORF">GCM10008170_24170</name>
    <name evidence="2" type="ORF">JOD31_002434</name>
</gene>
<evidence type="ECO:0000313" key="2">
    <source>
        <dbReference type="EMBL" id="MBM7852192.1"/>
    </source>
</evidence>
<dbReference type="Proteomes" id="UP000758856">
    <property type="component" value="Unassembled WGS sequence"/>
</dbReference>
<reference evidence="2 3" key="2">
    <citation type="submission" date="2021-01" db="EMBL/GenBank/DDBJ databases">
        <title>Genomic Encyclopedia of Type Strains, Phase IV (KMG-IV): sequencing the most valuable type-strain genomes for metagenomic binning, comparative biology and taxonomic classification.</title>
        <authorList>
            <person name="Goeker M."/>
        </authorList>
    </citation>
    <scope>NUCLEOTIDE SEQUENCE [LARGE SCALE GENOMIC DNA]</scope>
    <source>
        <strain evidence="2 3">DSM 6130</strain>
    </source>
</reference>
<dbReference type="AlphaFoldDB" id="A0A9W6MSK0"/>
<sequence length="79" mass="8205">MKTVDSNLSDLDVAIEFSSNEALRTAVEAGAAAAVMSRLGAASSLLSDALVEVAMELAAPLHGAQAQEPLRDEVLDRHS</sequence>
<accession>A0A9W6MSK0</accession>
<organism evidence="1 4">
    <name type="scientific">Methylopila capsulata</name>
    <dbReference type="NCBI Taxonomy" id="61654"/>
    <lineage>
        <taxon>Bacteria</taxon>
        <taxon>Pseudomonadati</taxon>
        <taxon>Pseudomonadota</taxon>
        <taxon>Alphaproteobacteria</taxon>
        <taxon>Hyphomicrobiales</taxon>
        <taxon>Methylopilaceae</taxon>
        <taxon>Methylopila</taxon>
    </lineage>
</organism>